<dbReference type="EMBL" id="BK015857">
    <property type="protein sequence ID" value="DAD69873.1"/>
    <property type="molecule type" value="Genomic_DNA"/>
</dbReference>
<sequence>MSWLGCIRLSFVRSPGSPWQASVMSAASMRTCSEGDSIFGSSSAPLFIFLSSLSSQSTLARRCFSDAVRPTAAGRGGAHCLPGRSLGSGVSPSSSRTRFSLSLAGFRACLLAGRR</sequence>
<evidence type="ECO:0000313" key="1">
    <source>
        <dbReference type="EMBL" id="DAD69873.1"/>
    </source>
</evidence>
<accession>A0A8S5LIZ7</accession>
<proteinExistence type="predicted"/>
<organism evidence="1">
    <name type="scientific">Siphoviridae sp. ctGO42</name>
    <dbReference type="NCBI Taxonomy" id="2827566"/>
    <lineage>
        <taxon>Viruses</taxon>
        <taxon>Duplodnaviria</taxon>
        <taxon>Heunggongvirae</taxon>
        <taxon>Uroviricota</taxon>
        <taxon>Caudoviricetes</taxon>
    </lineage>
</organism>
<name>A0A8S5LIZ7_9CAUD</name>
<reference evidence="1" key="1">
    <citation type="journal article" date="2021" name="Proc. Natl. Acad. Sci. U.S.A.">
        <title>A Catalog of Tens of Thousands of Viruses from Human Metagenomes Reveals Hidden Associations with Chronic Diseases.</title>
        <authorList>
            <person name="Tisza M.J."/>
            <person name="Buck C.B."/>
        </authorList>
    </citation>
    <scope>NUCLEOTIDE SEQUENCE</scope>
    <source>
        <strain evidence="1">CtGO42</strain>
    </source>
</reference>
<protein>
    <submittedName>
        <fullName evidence="1">Uncharacterized protein</fullName>
    </submittedName>
</protein>